<organism evidence="18 19">
    <name type="scientific">Alkalispirillum mobile</name>
    <dbReference type="NCBI Taxonomy" id="85925"/>
    <lineage>
        <taxon>Bacteria</taxon>
        <taxon>Pseudomonadati</taxon>
        <taxon>Pseudomonadota</taxon>
        <taxon>Gammaproteobacteria</taxon>
        <taxon>Chromatiales</taxon>
        <taxon>Ectothiorhodospiraceae</taxon>
        <taxon>Alkalispirillum</taxon>
    </lineage>
</organism>
<feature type="binding site" evidence="15">
    <location>
        <position position="40"/>
    </location>
    <ligand>
        <name>Mg(2+)</name>
        <dbReference type="ChEBI" id="CHEBI:18420"/>
    </ligand>
</feature>
<dbReference type="GO" id="GO:0019843">
    <property type="term" value="F:rRNA binding"/>
    <property type="evidence" value="ECO:0007669"/>
    <property type="project" value="UniProtKB-KW"/>
</dbReference>
<dbReference type="SMART" id="SM00358">
    <property type="entry name" value="DSRM"/>
    <property type="match status" value="1"/>
</dbReference>
<dbReference type="GO" id="GO:0003725">
    <property type="term" value="F:double-stranded RNA binding"/>
    <property type="evidence" value="ECO:0007669"/>
    <property type="project" value="TreeGrafter"/>
</dbReference>
<sequence length="228" mass="25335">MSSPKEALQTQLGYRFSNPDLLDEALTHRSVSGPDNERLEFLGDGILNFVIADELFHRRPDATEGVLSRLRATLVNGRTLAELGRQLDLGPSLRLGGGEMKSGGQRRNSILADAVEALFGAVYLDGGFQASRQAILSLYAERLNTLPTERELKDPKTRLQEHLQAVRRPLPRYEVLDVTGKSHDQLFRVACTLQDDQVSAEGEAGSRRKAEQQAAQVMLRRLEGKDEQ</sequence>
<name>A0A498C514_9GAMM</name>
<keyword evidence="8 15" id="KW-0819">tRNA processing</keyword>
<keyword evidence="19" id="KW-1185">Reference proteome</keyword>
<evidence type="ECO:0000313" key="19">
    <source>
        <dbReference type="Proteomes" id="UP000275461"/>
    </source>
</evidence>
<evidence type="ECO:0000256" key="3">
    <source>
        <dbReference type="ARBA" id="ARBA00010183"/>
    </source>
</evidence>
<dbReference type="FunFam" id="1.10.1520.10:FF:000001">
    <property type="entry name" value="Ribonuclease 3"/>
    <property type="match status" value="1"/>
</dbReference>
<dbReference type="GO" id="GO:0008033">
    <property type="term" value="P:tRNA processing"/>
    <property type="evidence" value="ECO:0007669"/>
    <property type="project" value="UniProtKB-KW"/>
</dbReference>
<keyword evidence="13 15" id="KW-0460">Magnesium</keyword>
<dbReference type="SUPFAM" id="SSF54768">
    <property type="entry name" value="dsRNA-binding domain-like"/>
    <property type="match status" value="1"/>
</dbReference>
<keyword evidence="9 15" id="KW-0540">Nuclease</keyword>
<evidence type="ECO:0000256" key="6">
    <source>
        <dbReference type="ARBA" id="ARBA00022552"/>
    </source>
</evidence>
<dbReference type="GO" id="GO:0006364">
    <property type="term" value="P:rRNA processing"/>
    <property type="evidence" value="ECO:0007669"/>
    <property type="project" value="UniProtKB-UniRule"/>
</dbReference>
<dbReference type="SUPFAM" id="SSF69065">
    <property type="entry name" value="RNase III domain-like"/>
    <property type="match status" value="1"/>
</dbReference>
<evidence type="ECO:0000256" key="5">
    <source>
        <dbReference type="ARBA" id="ARBA00022490"/>
    </source>
</evidence>
<keyword evidence="5 15" id="KW-0963">Cytoplasm</keyword>
<dbReference type="PANTHER" id="PTHR11207">
    <property type="entry name" value="RIBONUCLEASE III"/>
    <property type="match status" value="1"/>
</dbReference>
<feature type="active site" evidence="15">
    <location>
        <position position="116"/>
    </location>
</feature>
<dbReference type="NCBIfam" id="TIGR02191">
    <property type="entry name" value="RNaseIII"/>
    <property type="match status" value="1"/>
</dbReference>
<dbReference type="GO" id="GO:0004525">
    <property type="term" value="F:ribonuclease III activity"/>
    <property type="evidence" value="ECO:0007669"/>
    <property type="project" value="UniProtKB-UniRule"/>
</dbReference>
<comment type="cofactor">
    <cofactor evidence="15">
        <name>Mg(2+)</name>
        <dbReference type="ChEBI" id="CHEBI:18420"/>
    </cofactor>
</comment>
<dbReference type="InterPro" id="IPR011907">
    <property type="entry name" value="RNase_III"/>
</dbReference>
<evidence type="ECO:0000256" key="12">
    <source>
        <dbReference type="ARBA" id="ARBA00022801"/>
    </source>
</evidence>
<evidence type="ECO:0000256" key="7">
    <source>
        <dbReference type="ARBA" id="ARBA00022664"/>
    </source>
</evidence>
<dbReference type="EMBL" id="RCDA01000001">
    <property type="protein sequence ID" value="RLK50313.1"/>
    <property type="molecule type" value="Genomic_DNA"/>
</dbReference>
<evidence type="ECO:0000256" key="9">
    <source>
        <dbReference type="ARBA" id="ARBA00022722"/>
    </source>
</evidence>
<comment type="similarity">
    <text evidence="3">Belongs to the ribonuclease III family.</text>
</comment>
<evidence type="ECO:0000256" key="4">
    <source>
        <dbReference type="ARBA" id="ARBA00011738"/>
    </source>
</evidence>
<feature type="binding site" evidence="15">
    <location>
        <position position="116"/>
    </location>
    <ligand>
        <name>Mg(2+)</name>
        <dbReference type="ChEBI" id="CHEBI:18420"/>
    </ligand>
</feature>
<keyword evidence="15" id="KW-0699">rRNA-binding</keyword>
<dbReference type="GO" id="GO:0005737">
    <property type="term" value="C:cytoplasm"/>
    <property type="evidence" value="ECO:0007669"/>
    <property type="project" value="UniProtKB-SubCell"/>
</dbReference>
<feature type="active site" evidence="15">
    <location>
        <position position="44"/>
    </location>
</feature>
<dbReference type="InterPro" id="IPR000999">
    <property type="entry name" value="RNase_III_dom"/>
</dbReference>
<dbReference type="HAMAP" id="MF_00104">
    <property type="entry name" value="RNase_III"/>
    <property type="match status" value="1"/>
</dbReference>
<dbReference type="GO" id="GO:0010468">
    <property type="term" value="P:regulation of gene expression"/>
    <property type="evidence" value="ECO:0007669"/>
    <property type="project" value="TreeGrafter"/>
</dbReference>
<dbReference type="Gene3D" id="1.10.1520.10">
    <property type="entry name" value="Ribonuclease III domain"/>
    <property type="match status" value="1"/>
</dbReference>
<dbReference type="OrthoDB" id="9805026at2"/>
<dbReference type="PROSITE" id="PS00517">
    <property type="entry name" value="RNASE_3_1"/>
    <property type="match status" value="1"/>
</dbReference>
<dbReference type="Proteomes" id="UP000275461">
    <property type="component" value="Unassembled WGS sequence"/>
</dbReference>
<evidence type="ECO:0000256" key="11">
    <source>
        <dbReference type="ARBA" id="ARBA00022759"/>
    </source>
</evidence>
<proteinExistence type="inferred from homology"/>
<dbReference type="Gene3D" id="3.30.160.20">
    <property type="match status" value="1"/>
</dbReference>
<dbReference type="GO" id="GO:0042802">
    <property type="term" value="F:identical protein binding"/>
    <property type="evidence" value="ECO:0007669"/>
    <property type="project" value="UniProtKB-ARBA"/>
</dbReference>
<comment type="subcellular location">
    <subcellularLocation>
        <location evidence="2 15">Cytoplasm</location>
    </subcellularLocation>
</comment>
<dbReference type="PROSITE" id="PS50142">
    <property type="entry name" value="RNASE_3_2"/>
    <property type="match status" value="1"/>
</dbReference>
<feature type="domain" description="RNase III" evidence="17">
    <location>
        <begin position="5"/>
        <end position="127"/>
    </location>
</feature>
<evidence type="ECO:0000256" key="1">
    <source>
        <dbReference type="ARBA" id="ARBA00000109"/>
    </source>
</evidence>
<dbReference type="InterPro" id="IPR036389">
    <property type="entry name" value="RNase_III_sf"/>
</dbReference>
<dbReference type="Pfam" id="PF14622">
    <property type="entry name" value="Ribonucleas_3_3"/>
    <property type="match status" value="1"/>
</dbReference>
<feature type="binding site" evidence="15">
    <location>
        <position position="113"/>
    </location>
    <ligand>
        <name>Mg(2+)</name>
        <dbReference type="ChEBI" id="CHEBI:18420"/>
    </ligand>
</feature>
<keyword evidence="7 15" id="KW-0507">mRNA processing</keyword>
<evidence type="ECO:0000256" key="13">
    <source>
        <dbReference type="ARBA" id="ARBA00022842"/>
    </source>
</evidence>
<keyword evidence="10 15" id="KW-0479">Metal-binding</keyword>
<evidence type="ECO:0000256" key="8">
    <source>
        <dbReference type="ARBA" id="ARBA00022694"/>
    </source>
</evidence>
<dbReference type="RefSeq" id="WP_121440812.1">
    <property type="nucleotide sequence ID" value="NZ_RCDA01000001.1"/>
</dbReference>
<comment type="caution">
    <text evidence="18">The sequence shown here is derived from an EMBL/GenBank/DDBJ whole genome shotgun (WGS) entry which is preliminary data.</text>
</comment>
<dbReference type="GO" id="GO:0046872">
    <property type="term" value="F:metal ion binding"/>
    <property type="evidence" value="ECO:0007669"/>
    <property type="project" value="UniProtKB-KW"/>
</dbReference>
<keyword evidence="12 15" id="KW-0378">Hydrolase</keyword>
<evidence type="ECO:0000259" key="17">
    <source>
        <dbReference type="PROSITE" id="PS50142"/>
    </source>
</evidence>
<evidence type="ECO:0000313" key="18">
    <source>
        <dbReference type="EMBL" id="RLK50313.1"/>
    </source>
</evidence>
<evidence type="ECO:0000259" key="16">
    <source>
        <dbReference type="PROSITE" id="PS50137"/>
    </source>
</evidence>
<reference evidence="18 19" key="1">
    <citation type="submission" date="2018-10" db="EMBL/GenBank/DDBJ databases">
        <title>Genomic Encyclopedia of Type Strains, Phase IV (KMG-IV): sequencing the most valuable type-strain genomes for metagenomic binning, comparative biology and taxonomic classification.</title>
        <authorList>
            <person name="Goeker M."/>
        </authorList>
    </citation>
    <scope>NUCLEOTIDE SEQUENCE [LARGE SCALE GENOMIC DNA]</scope>
    <source>
        <strain evidence="18 19">DSM 12769</strain>
    </source>
</reference>
<evidence type="ECO:0000256" key="15">
    <source>
        <dbReference type="HAMAP-Rule" id="MF_00104"/>
    </source>
</evidence>
<keyword evidence="11 15" id="KW-0255">Endonuclease</keyword>
<comment type="catalytic activity">
    <reaction evidence="1 15">
        <text>Endonucleolytic cleavage to 5'-phosphomonoester.</text>
        <dbReference type="EC" id="3.1.26.3"/>
    </reaction>
</comment>
<dbReference type="InterPro" id="IPR014720">
    <property type="entry name" value="dsRBD_dom"/>
</dbReference>
<dbReference type="CDD" id="cd00593">
    <property type="entry name" value="RIBOc"/>
    <property type="match status" value="1"/>
</dbReference>
<evidence type="ECO:0000256" key="14">
    <source>
        <dbReference type="ARBA" id="ARBA00022884"/>
    </source>
</evidence>
<accession>A0A498C514</accession>
<dbReference type="GO" id="GO:0006397">
    <property type="term" value="P:mRNA processing"/>
    <property type="evidence" value="ECO:0007669"/>
    <property type="project" value="UniProtKB-UniRule"/>
</dbReference>
<dbReference type="PANTHER" id="PTHR11207:SF0">
    <property type="entry name" value="RIBONUCLEASE 3"/>
    <property type="match status" value="1"/>
</dbReference>
<dbReference type="FunFam" id="3.30.160.20:FF:000003">
    <property type="entry name" value="Ribonuclease 3"/>
    <property type="match status" value="1"/>
</dbReference>
<gene>
    <name evidence="15" type="primary">rnc</name>
    <name evidence="18" type="ORF">DFR31_0206</name>
</gene>
<keyword evidence="6 15" id="KW-0698">rRNA processing</keyword>
<dbReference type="PROSITE" id="PS50137">
    <property type="entry name" value="DS_RBD"/>
    <property type="match status" value="1"/>
</dbReference>
<dbReference type="SMART" id="SM00535">
    <property type="entry name" value="RIBOc"/>
    <property type="match status" value="1"/>
</dbReference>
<protein>
    <recommendedName>
        <fullName evidence="15">Ribonuclease 3</fullName>
        <ecNumber evidence="15">3.1.26.3</ecNumber>
    </recommendedName>
    <alternativeName>
        <fullName evidence="15">Ribonuclease III</fullName>
        <shortName evidence="15">RNase III</shortName>
    </alternativeName>
</protein>
<keyword evidence="14 15" id="KW-0694">RNA-binding</keyword>
<dbReference type="AlphaFoldDB" id="A0A498C514"/>
<evidence type="ECO:0000256" key="2">
    <source>
        <dbReference type="ARBA" id="ARBA00004496"/>
    </source>
</evidence>
<evidence type="ECO:0000256" key="10">
    <source>
        <dbReference type="ARBA" id="ARBA00022723"/>
    </source>
</evidence>
<comment type="function">
    <text evidence="15">Digests double-stranded RNA. Involved in the processing of primary rRNA transcript to yield the immediate precursors to the large and small rRNAs (23S and 16S). Processes some mRNAs, and tRNAs when they are encoded in the rRNA operon. Processes pre-crRNA and tracrRNA of type II CRISPR loci if present in the organism.</text>
</comment>
<dbReference type="EC" id="3.1.26.3" evidence="15"/>
<dbReference type="Pfam" id="PF00035">
    <property type="entry name" value="dsrm"/>
    <property type="match status" value="1"/>
</dbReference>
<comment type="subunit">
    <text evidence="4 15">Homodimer.</text>
</comment>
<dbReference type="CDD" id="cd10845">
    <property type="entry name" value="DSRM_RNAse_III_family"/>
    <property type="match status" value="1"/>
</dbReference>
<feature type="domain" description="DRBM" evidence="16">
    <location>
        <begin position="154"/>
        <end position="224"/>
    </location>
</feature>